<dbReference type="Gene3D" id="3.10.150.10">
    <property type="entry name" value="DNA Polymerase III, subunit A, domain 2"/>
    <property type="match status" value="2"/>
</dbReference>
<evidence type="ECO:0000313" key="11">
    <source>
        <dbReference type="EMBL" id="ODQ63950.1"/>
    </source>
</evidence>
<evidence type="ECO:0000256" key="1">
    <source>
        <dbReference type="ARBA" id="ARBA00004123"/>
    </source>
</evidence>
<dbReference type="GO" id="GO:0035861">
    <property type="term" value="C:site of double-strand break"/>
    <property type="evidence" value="ECO:0007669"/>
    <property type="project" value="EnsemblFungi"/>
</dbReference>
<proteinExistence type="inferred from homology"/>
<dbReference type="CDD" id="cd00577">
    <property type="entry name" value="PCNA"/>
    <property type="match status" value="1"/>
</dbReference>
<dbReference type="GO" id="GO:1903459">
    <property type="term" value="P:mitotic DNA replication lagging strand elongation"/>
    <property type="evidence" value="ECO:0007669"/>
    <property type="project" value="EnsemblFungi"/>
</dbReference>
<feature type="domain" description="Proliferating cell nuclear antigen PCNA C-terminal" evidence="10">
    <location>
        <begin position="127"/>
        <end position="253"/>
    </location>
</feature>
<sequence length="260" mass="28622">MLEAKLEQAALLKRIVDSIRDIVQDCNFECSESGLSLQAMDNSHIALVSLLLGKDGFTDYRCDRSISLGVNVGALTKILKCGGNDDVLTLRAEDKPSVLSVMFEDSIQDRISEYNLKLMDVDQEHMGIPDTEYSASVTMPTAEFQRIARDLHTLSDSVEIDVNKEGITFSCDGDIGAGSIVLKPSSNIDRPEQSINVEIVEPVTLSFNLKYLNHFCKASGLSNQVTLRLSGEAPLLVEYKLPNGFIRFFLAPKIGDDEEA</sequence>
<dbReference type="GO" id="GO:0070914">
    <property type="term" value="P:UV-damage excision repair"/>
    <property type="evidence" value="ECO:0007669"/>
    <property type="project" value="EnsemblFungi"/>
</dbReference>
<comment type="function">
    <text evidence="6">This protein is an auxiliary protein of DNA polymerase delta and is involved in the control of eukaryotic DNA replication by increasing the polymerase's processibility during elongation of the leading strand. Involved in DNA repair.</text>
</comment>
<evidence type="ECO:0000256" key="6">
    <source>
        <dbReference type="ARBA" id="ARBA00054163"/>
    </source>
</evidence>
<dbReference type="SUPFAM" id="SSF55979">
    <property type="entry name" value="DNA clamp"/>
    <property type="match status" value="2"/>
</dbReference>
<dbReference type="InterPro" id="IPR046938">
    <property type="entry name" value="DNA_clamp_sf"/>
</dbReference>
<organism evidence="11 12">
    <name type="scientific">Nadsonia fulvescens var. elongata DSM 6958</name>
    <dbReference type="NCBI Taxonomy" id="857566"/>
    <lineage>
        <taxon>Eukaryota</taxon>
        <taxon>Fungi</taxon>
        <taxon>Dikarya</taxon>
        <taxon>Ascomycota</taxon>
        <taxon>Saccharomycotina</taxon>
        <taxon>Dipodascomycetes</taxon>
        <taxon>Dipodascales</taxon>
        <taxon>Dipodascales incertae sedis</taxon>
        <taxon>Nadsonia</taxon>
    </lineage>
</organism>
<dbReference type="OrthoDB" id="534348at2759"/>
<dbReference type="HAMAP" id="MF_00317">
    <property type="entry name" value="DNApol_clamp_arch"/>
    <property type="match status" value="1"/>
</dbReference>
<evidence type="ECO:0000256" key="2">
    <source>
        <dbReference type="ARBA" id="ARBA00010462"/>
    </source>
</evidence>
<dbReference type="PROSITE" id="PS01251">
    <property type="entry name" value="PCNA_1"/>
    <property type="match status" value="1"/>
</dbReference>
<dbReference type="Proteomes" id="UP000095009">
    <property type="component" value="Unassembled WGS sequence"/>
</dbReference>
<dbReference type="InterPro" id="IPR022648">
    <property type="entry name" value="Pr_cel_nuc_antig_N"/>
</dbReference>
<dbReference type="AlphaFoldDB" id="A0A1E3PF65"/>
<dbReference type="InterPro" id="IPR000730">
    <property type="entry name" value="Pr_cel_nuc_antig"/>
</dbReference>
<dbReference type="GO" id="GO:0005654">
    <property type="term" value="C:nucleoplasm"/>
    <property type="evidence" value="ECO:0007669"/>
    <property type="project" value="EnsemblFungi"/>
</dbReference>
<comment type="similarity">
    <text evidence="2 8">Belongs to the PCNA family.</text>
</comment>
<dbReference type="FunFam" id="3.10.150.10:FF:000006">
    <property type="entry name" value="Proliferating cell nuclear antigen"/>
    <property type="match status" value="1"/>
</dbReference>
<reference evidence="11 12" key="1">
    <citation type="journal article" date="2016" name="Proc. Natl. Acad. Sci. U.S.A.">
        <title>Comparative genomics of biotechnologically important yeasts.</title>
        <authorList>
            <person name="Riley R."/>
            <person name="Haridas S."/>
            <person name="Wolfe K.H."/>
            <person name="Lopes M.R."/>
            <person name="Hittinger C.T."/>
            <person name="Goeker M."/>
            <person name="Salamov A.A."/>
            <person name="Wisecaver J.H."/>
            <person name="Long T.M."/>
            <person name="Calvey C.H."/>
            <person name="Aerts A.L."/>
            <person name="Barry K.W."/>
            <person name="Choi C."/>
            <person name="Clum A."/>
            <person name="Coughlan A.Y."/>
            <person name="Deshpande S."/>
            <person name="Douglass A.P."/>
            <person name="Hanson S.J."/>
            <person name="Klenk H.-P."/>
            <person name="LaButti K.M."/>
            <person name="Lapidus A."/>
            <person name="Lindquist E.A."/>
            <person name="Lipzen A.M."/>
            <person name="Meier-Kolthoff J.P."/>
            <person name="Ohm R.A."/>
            <person name="Otillar R.P."/>
            <person name="Pangilinan J.L."/>
            <person name="Peng Y."/>
            <person name="Rokas A."/>
            <person name="Rosa C.A."/>
            <person name="Scheuner C."/>
            <person name="Sibirny A.A."/>
            <person name="Slot J.C."/>
            <person name="Stielow J.B."/>
            <person name="Sun H."/>
            <person name="Kurtzman C.P."/>
            <person name="Blackwell M."/>
            <person name="Grigoriev I.V."/>
            <person name="Jeffries T.W."/>
        </authorList>
    </citation>
    <scope>NUCLEOTIDE SEQUENCE [LARGE SCALE GENOMIC DNA]</scope>
    <source>
        <strain evidence="11 12">DSM 6958</strain>
    </source>
</reference>
<evidence type="ECO:0000256" key="7">
    <source>
        <dbReference type="RuleBase" id="RU000641"/>
    </source>
</evidence>
<dbReference type="GO" id="GO:0006275">
    <property type="term" value="P:regulation of DNA replication"/>
    <property type="evidence" value="ECO:0007669"/>
    <property type="project" value="InterPro"/>
</dbReference>
<dbReference type="GO" id="GO:0000785">
    <property type="term" value="C:chromatin"/>
    <property type="evidence" value="ECO:0007669"/>
    <property type="project" value="EnsemblFungi"/>
</dbReference>
<dbReference type="GO" id="GO:0006298">
    <property type="term" value="P:mismatch repair"/>
    <property type="evidence" value="ECO:0007669"/>
    <property type="project" value="TreeGrafter"/>
</dbReference>
<protein>
    <recommendedName>
        <fullName evidence="7">DNA sliding clamp PCNA</fullName>
    </recommendedName>
</protein>
<dbReference type="FunFam" id="3.70.10.10:FF:000001">
    <property type="entry name" value="Proliferating cell nuclear antigen"/>
    <property type="match status" value="1"/>
</dbReference>
<keyword evidence="12" id="KW-1185">Reference proteome</keyword>
<dbReference type="PROSITE" id="PS00293">
    <property type="entry name" value="PCNA_2"/>
    <property type="match status" value="1"/>
</dbReference>
<dbReference type="Pfam" id="PF00705">
    <property type="entry name" value="PCNA_N"/>
    <property type="match status" value="1"/>
</dbReference>
<dbReference type="FunFam" id="3.10.150.10:FF:000008">
    <property type="entry name" value="Proliferating cell nuclear antigen"/>
    <property type="match status" value="1"/>
</dbReference>
<dbReference type="NCBIfam" id="TIGR00590">
    <property type="entry name" value="pcna"/>
    <property type="match status" value="1"/>
</dbReference>
<gene>
    <name evidence="11" type="ORF">NADFUDRAFT_37443</name>
</gene>
<dbReference type="GO" id="GO:0003677">
    <property type="term" value="F:DNA binding"/>
    <property type="evidence" value="ECO:0007669"/>
    <property type="project" value="UniProtKB-KW"/>
</dbReference>
<evidence type="ECO:0000256" key="5">
    <source>
        <dbReference type="ARBA" id="ARBA00023242"/>
    </source>
</evidence>
<dbReference type="GO" id="GO:0070987">
    <property type="term" value="P:error-free translesion synthesis"/>
    <property type="evidence" value="ECO:0007669"/>
    <property type="project" value="EnsemblFungi"/>
</dbReference>
<comment type="function">
    <text evidence="7">This protein is an auxiliary protein of DNA polymerase delta and is involved in the control of eukaryotic DNA replication by increasing the polymerase's processivity during elongation of the leading strand.</text>
</comment>
<comment type="subcellular location">
    <subcellularLocation>
        <location evidence="1 7">Nucleus</location>
    </subcellularLocation>
</comment>
<evidence type="ECO:0000259" key="10">
    <source>
        <dbReference type="Pfam" id="PF02747"/>
    </source>
</evidence>
<dbReference type="GO" id="GO:0042276">
    <property type="term" value="P:error-prone translesion synthesis"/>
    <property type="evidence" value="ECO:0007669"/>
    <property type="project" value="EnsemblFungi"/>
</dbReference>
<dbReference type="PRINTS" id="PR00339">
    <property type="entry name" value="PCNACYCLIN"/>
</dbReference>
<feature type="domain" description="Proliferating cell nuclear antigen PCNA N-terminal" evidence="9">
    <location>
        <begin position="1"/>
        <end position="124"/>
    </location>
</feature>
<dbReference type="InterPro" id="IPR022659">
    <property type="entry name" value="Pr_cel_nuc_antig_CS"/>
</dbReference>
<dbReference type="PANTHER" id="PTHR11352">
    <property type="entry name" value="PROLIFERATING CELL NUCLEAR ANTIGEN"/>
    <property type="match status" value="1"/>
</dbReference>
<dbReference type="GO" id="GO:0043626">
    <property type="term" value="C:PCNA complex"/>
    <property type="evidence" value="ECO:0007669"/>
    <property type="project" value="EnsemblFungi"/>
</dbReference>
<keyword evidence="5 7" id="KW-0539">Nucleus</keyword>
<dbReference type="GO" id="GO:0043596">
    <property type="term" value="C:nuclear replication fork"/>
    <property type="evidence" value="ECO:0007669"/>
    <property type="project" value="EnsemblFungi"/>
</dbReference>
<dbReference type="EMBL" id="KV454413">
    <property type="protein sequence ID" value="ODQ63950.1"/>
    <property type="molecule type" value="Genomic_DNA"/>
</dbReference>
<evidence type="ECO:0000313" key="12">
    <source>
        <dbReference type="Proteomes" id="UP000095009"/>
    </source>
</evidence>
<dbReference type="PANTHER" id="PTHR11352:SF0">
    <property type="entry name" value="PROLIFERATING CELL NUCLEAR ANTIGEN"/>
    <property type="match status" value="1"/>
</dbReference>
<evidence type="ECO:0000259" key="9">
    <source>
        <dbReference type="Pfam" id="PF00705"/>
    </source>
</evidence>
<evidence type="ECO:0000256" key="3">
    <source>
        <dbReference type="ARBA" id="ARBA00022705"/>
    </source>
</evidence>
<dbReference type="InterPro" id="IPR022649">
    <property type="entry name" value="Pr_cel_nuc_antig_C"/>
</dbReference>
<keyword evidence="4 8" id="KW-0238">DNA-binding</keyword>
<evidence type="ECO:0000256" key="8">
    <source>
        <dbReference type="RuleBase" id="RU003671"/>
    </source>
</evidence>
<evidence type="ECO:0000256" key="4">
    <source>
        <dbReference type="ARBA" id="ARBA00023125"/>
    </source>
</evidence>
<name>A0A1E3PF65_9ASCO</name>
<dbReference type="GO" id="GO:0006272">
    <property type="term" value="P:leading strand elongation"/>
    <property type="evidence" value="ECO:0007669"/>
    <property type="project" value="TreeGrafter"/>
</dbReference>
<dbReference type="Pfam" id="PF02747">
    <property type="entry name" value="PCNA_C"/>
    <property type="match status" value="1"/>
</dbReference>
<accession>A0A1E3PF65</accession>
<keyword evidence="3 8" id="KW-0235">DNA replication</keyword>
<dbReference type="STRING" id="857566.A0A1E3PF65"/>
<dbReference type="GO" id="GO:0030337">
    <property type="term" value="F:DNA polymerase processivity factor activity"/>
    <property type="evidence" value="ECO:0007669"/>
    <property type="project" value="EnsemblFungi"/>
</dbReference>